<dbReference type="AlphaFoldDB" id="A0A1E7ET87"/>
<evidence type="ECO:0000313" key="4">
    <source>
        <dbReference type="Proteomes" id="UP000095751"/>
    </source>
</evidence>
<dbReference type="Proteomes" id="UP000095751">
    <property type="component" value="Unassembled WGS sequence"/>
</dbReference>
<keyword evidence="4" id="KW-1185">Reference proteome</keyword>
<feature type="compositionally biased region" description="Basic residues" evidence="1">
    <location>
        <begin position="157"/>
        <end position="166"/>
    </location>
</feature>
<accession>A0A1E7ET87</accession>
<proteinExistence type="predicted"/>
<evidence type="ECO:0000259" key="2">
    <source>
        <dbReference type="Pfam" id="PF20710"/>
    </source>
</evidence>
<name>A0A1E7ET87_9STRA</name>
<dbReference type="EMBL" id="KV784376">
    <property type="protein sequence ID" value="OEU09238.1"/>
    <property type="molecule type" value="Genomic_DNA"/>
</dbReference>
<evidence type="ECO:0000256" key="1">
    <source>
        <dbReference type="SAM" id="MobiDB-lite"/>
    </source>
</evidence>
<dbReference type="OrthoDB" id="54299at2759"/>
<feature type="region of interest" description="Disordered" evidence="1">
    <location>
        <begin position="157"/>
        <end position="186"/>
    </location>
</feature>
<organism evidence="3 4">
    <name type="scientific">Fragilariopsis cylindrus CCMP1102</name>
    <dbReference type="NCBI Taxonomy" id="635003"/>
    <lineage>
        <taxon>Eukaryota</taxon>
        <taxon>Sar</taxon>
        <taxon>Stramenopiles</taxon>
        <taxon>Ochrophyta</taxon>
        <taxon>Bacillariophyta</taxon>
        <taxon>Bacillariophyceae</taxon>
        <taxon>Bacillariophycidae</taxon>
        <taxon>Bacillariales</taxon>
        <taxon>Bacillariaceae</taxon>
        <taxon>Fragilariopsis</taxon>
    </lineage>
</organism>
<evidence type="ECO:0000313" key="3">
    <source>
        <dbReference type="EMBL" id="OEU09238.1"/>
    </source>
</evidence>
<sequence length="264" mass="29719">MDALMPFSTVVRSSSMPMADTVSSSLQNQSRNFFYTENKSNITQLPSSLVEPSFYTVVIGKGKIPRIAPGNTNLRLLVKNKVQEYANANKSKIGKSCIVTDIYYNIQESCEQEGGPAFLRYDGHSYSVVGEPVARERITSAFRDCLSDCYKSSSKNKVAKRRIANKKRTETDRKMQQKEQPPQQVNPLSRIVVANEEKIGKEQQKKLHKQEQVNKTFTRNNDKTRVCGALKSDDFAPVDRSVFDTPLSSSNFNSCGSLTSSWYE</sequence>
<reference evidence="3 4" key="1">
    <citation type="submission" date="2016-09" db="EMBL/GenBank/DDBJ databases">
        <title>Extensive genetic diversity and differential bi-allelic expression allows diatom success in the polar Southern Ocean.</title>
        <authorList>
            <consortium name="DOE Joint Genome Institute"/>
            <person name="Mock T."/>
            <person name="Otillar R.P."/>
            <person name="Strauss J."/>
            <person name="Dupont C."/>
            <person name="Frickenhaus S."/>
            <person name="Maumus F."/>
            <person name="Mcmullan M."/>
            <person name="Sanges R."/>
            <person name="Schmutz J."/>
            <person name="Toseland A."/>
            <person name="Valas R."/>
            <person name="Veluchamy A."/>
            <person name="Ward B.J."/>
            <person name="Allen A."/>
            <person name="Barry K."/>
            <person name="Falciatore A."/>
            <person name="Ferrante M."/>
            <person name="Fortunato A.E."/>
            <person name="Gloeckner G."/>
            <person name="Gruber A."/>
            <person name="Hipkin R."/>
            <person name="Janech M."/>
            <person name="Kroth P."/>
            <person name="Leese F."/>
            <person name="Lindquist E."/>
            <person name="Lyon B.R."/>
            <person name="Martin J."/>
            <person name="Mayer C."/>
            <person name="Parker M."/>
            <person name="Quesneville H."/>
            <person name="Raymond J."/>
            <person name="Uhlig C."/>
            <person name="Valentin K.U."/>
            <person name="Worden A.Z."/>
            <person name="Armbrust E.V."/>
            <person name="Bowler C."/>
            <person name="Green B."/>
            <person name="Moulton V."/>
            <person name="Van Oosterhout C."/>
            <person name="Grigoriev I."/>
        </authorList>
    </citation>
    <scope>NUCLEOTIDE SEQUENCE [LARGE SCALE GENOMIC DNA]</scope>
    <source>
        <strain evidence="3 4">CCMP1102</strain>
    </source>
</reference>
<feature type="domain" description="DUF6824" evidence="2">
    <location>
        <begin position="57"/>
        <end position="144"/>
    </location>
</feature>
<gene>
    <name evidence="3" type="ORF">FRACYDRAFT_271431</name>
</gene>
<dbReference type="InterPro" id="IPR049227">
    <property type="entry name" value="DUF6824"/>
</dbReference>
<dbReference type="KEGG" id="fcy:FRACYDRAFT_271431"/>
<dbReference type="InParanoid" id="A0A1E7ET87"/>
<dbReference type="Pfam" id="PF20710">
    <property type="entry name" value="DUF6824"/>
    <property type="match status" value="1"/>
</dbReference>
<protein>
    <recommendedName>
        <fullName evidence="2">DUF6824 domain-containing protein</fullName>
    </recommendedName>
</protein>
<feature type="compositionally biased region" description="Basic and acidic residues" evidence="1">
    <location>
        <begin position="167"/>
        <end position="177"/>
    </location>
</feature>